<gene>
    <name evidence="1" type="ORF">UFOVP176_27</name>
</gene>
<dbReference type="EMBL" id="LR798224">
    <property type="protein sequence ID" value="CAB5194693.1"/>
    <property type="molecule type" value="Genomic_DNA"/>
</dbReference>
<sequence>MLNLHTSANYSVHLANSAGIIVESTRKSGGVNMLPSHPQFAEYLDAFRTAIDSQEADALCKALLS</sequence>
<reference evidence="1" key="1">
    <citation type="submission" date="2020-05" db="EMBL/GenBank/DDBJ databases">
        <authorList>
            <person name="Chiriac C."/>
            <person name="Salcher M."/>
            <person name="Ghai R."/>
            <person name="Kavagutti S V."/>
        </authorList>
    </citation>
    <scope>NUCLEOTIDE SEQUENCE</scope>
</reference>
<protein>
    <submittedName>
        <fullName evidence="1">Uncharacterized protein</fullName>
    </submittedName>
</protein>
<accession>A0A6J7WB16</accession>
<organism evidence="1">
    <name type="scientific">uncultured Caudovirales phage</name>
    <dbReference type="NCBI Taxonomy" id="2100421"/>
    <lineage>
        <taxon>Viruses</taxon>
        <taxon>Duplodnaviria</taxon>
        <taxon>Heunggongvirae</taxon>
        <taxon>Uroviricota</taxon>
        <taxon>Caudoviricetes</taxon>
        <taxon>Peduoviridae</taxon>
        <taxon>Maltschvirus</taxon>
        <taxon>Maltschvirus maltsch</taxon>
    </lineage>
</organism>
<evidence type="ECO:0000313" key="1">
    <source>
        <dbReference type="EMBL" id="CAB5194693.1"/>
    </source>
</evidence>
<name>A0A6J7WB16_9CAUD</name>
<proteinExistence type="predicted"/>